<dbReference type="EMBL" id="CP063056">
    <property type="protein sequence ID" value="QPB42191.1"/>
    <property type="molecule type" value="Genomic_DNA"/>
</dbReference>
<evidence type="ECO:0000313" key="1">
    <source>
        <dbReference type="EMBL" id="QPB42191.1"/>
    </source>
</evidence>
<gene>
    <name evidence="1" type="ORF">IHV77_09785</name>
</gene>
<dbReference type="Proteomes" id="UP000663069">
    <property type="component" value="Chromosome"/>
</dbReference>
<keyword evidence="2" id="KW-1185">Reference proteome</keyword>
<evidence type="ECO:0000313" key="2">
    <source>
        <dbReference type="Proteomes" id="UP000663069"/>
    </source>
</evidence>
<organism evidence="1 2">
    <name type="scientific">Rodentibacter haemolyticus</name>
    <dbReference type="NCBI Taxonomy" id="2778911"/>
    <lineage>
        <taxon>Bacteria</taxon>
        <taxon>Pseudomonadati</taxon>
        <taxon>Pseudomonadota</taxon>
        <taxon>Gammaproteobacteria</taxon>
        <taxon>Pasteurellales</taxon>
        <taxon>Pasteurellaceae</taxon>
        <taxon>Rodentibacter</taxon>
    </lineage>
</organism>
<proteinExistence type="predicted"/>
<name>A0ABX6UY77_9PAST</name>
<sequence>MAALNQFVESHSVSILDLQQEKLKQFAPTISQAIELSIKDINSLPPNFCAKTAPGTYLYHNVLRYTRELLKEHGFDSINVWGVELAYNKELNIGLYYCRVTEEVKSLESYPLSLRKRGKHTKQLLHLTEDSLLAPDLFPETLKCIQHNDSFPSMSIWVIMLYADFKTEQYVANIGYPESVDRHSRIDSFSHRISLSLDNTEIVTEKQPNFAENPETEIQMKYEKLIV</sequence>
<reference evidence="1 2" key="1">
    <citation type="submission" date="2020-10" db="EMBL/GenBank/DDBJ databases">
        <title>Genome Sequencing of Rodentibacter spp. strain DSM111151.</title>
        <authorList>
            <person name="Benga L."/>
            <person name="Lautwein T."/>
        </authorList>
    </citation>
    <scope>NUCLEOTIDE SEQUENCE [LARGE SCALE GENOMIC DNA]</scope>
    <source>
        <strain evidence="1 2">DSM 111151</strain>
    </source>
</reference>
<accession>A0ABX6UY77</accession>
<protein>
    <submittedName>
        <fullName evidence="1">Uncharacterized protein</fullName>
    </submittedName>
</protein>
<dbReference type="RefSeq" id="WP_194811773.1">
    <property type="nucleotide sequence ID" value="NZ_CP063056.1"/>
</dbReference>